<dbReference type="GO" id="GO:0005829">
    <property type="term" value="C:cytosol"/>
    <property type="evidence" value="ECO:0007669"/>
    <property type="project" value="TreeGrafter"/>
</dbReference>
<keyword evidence="4 11" id="KW-0347">Helicase</keyword>
<evidence type="ECO:0000259" key="13">
    <source>
        <dbReference type="PROSITE" id="PS51217"/>
    </source>
</evidence>
<dbReference type="Gene3D" id="1.10.486.10">
    <property type="entry name" value="PCRA, domain 4"/>
    <property type="match status" value="1"/>
</dbReference>
<comment type="catalytic activity">
    <reaction evidence="10">
        <text>ATP + H2O = ADP + phosphate + H(+)</text>
        <dbReference type="Rhea" id="RHEA:13065"/>
        <dbReference type="ChEBI" id="CHEBI:15377"/>
        <dbReference type="ChEBI" id="CHEBI:15378"/>
        <dbReference type="ChEBI" id="CHEBI:30616"/>
        <dbReference type="ChEBI" id="CHEBI:43474"/>
        <dbReference type="ChEBI" id="CHEBI:456216"/>
        <dbReference type="EC" id="5.6.2.4"/>
    </reaction>
</comment>
<dbReference type="EC" id="5.6.2.4" evidence="9"/>
<comment type="caution">
    <text evidence="14">The sequence shown here is derived from an EMBL/GenBank/DDBJ whole genome shotgun (WGS) entry which is preliminary data.</text>
</comment>
<feature type="binding site" evidence="11">
    <location>
        <begin position="33"/>
        <end position="40"/>
    </location>
    <ligand>
        <name>ATP</name>
        <dbReference type="ChEBI" id="CHEBI:30616"/>
    </ligand>
</feature>
<evidence type="ECO:0000256" key="5">
    <source>
        <dbReference type="ARBA" id="ARBA00022840"/>
    </source>
</evidence>
<keyword evidence="2 11" id="KW-0547">Nucleotide-binding</keyword>
<evidence type="ECO:0000256" key="11">
    <source>
        <dbReference type="PROSITE-ProRule" id="PRU00560"/>
    </source>
</evidence>
<dbReference type="Pfam" id="PF13361">
    <property type="entry name" value="UvrD_C"/>
    <property type="match status" value="1"/>
</dbReference>
<feature type="domain" description="UvrD-like helicase ATP-binding" evidence="12">
    <location>
        <begin position="12"/>
        <end position="292"/>
    </location>
</feature>
<evidence type="ECO:0000256" key="10">
    <source>
        <dbReference type="ARBA" id="ARBA00048988"/>
    </source>
</evidence>
<keyword evidence="3 11" id="KW-0378">Hydrolase</keyword>
<dbReference type="EMBL" id="SVER01000076">
    <property type="protein sequence ID" value="MBE5921031.1"/>
    <property type="molecule type" value="Genomic_DNA"/>
</dbReference>
<dbReference type="InterPro" id="IPR014016">
    <property type="entry name" value="UvrD-like_ATP-bd"/>
</dbReference>
<protein>
    <recommendedName>
        <fullName evidence="9">DNA 3'-5' helicase</fullName>
        <ecNumber evidence="9">5.6.2.4</ecNumber>
    </recommendedName>
</protein>
<dbReference type="Gene3D" id="1.10.10.160">
    <property type="match status" value="1"/>
</dbReference>
<dbReference type="InterPro" id="IPR027417">
    <property type="entry name" value="P-loop_NTPase"/>
</dbReference>
<evidence type="ECO:0000259" key="12">
    <source>
        <dbReference type="PROSITE" id="PS51198"/>
    </source>
</evidence>
<dbReference type="Proteomes" id="UP000766246">
    <property type="component" value="Unassembled WGS sequence"/>
</dbReference>
<dbReference type="AlphaFoldDB" id="A0A927YS45"/>
<evidence type="ECO:0000313" key="15">
    <source>
        <dbReference type="Proteomes" id="UP000766246"/>
    </source>
</evidence>
<reference evidence="14" key="1">
    <citation type="submission" date="2019-04" db="EMBL/GenBank/DDBJ databases">
        <title>Evolution of Biomass-Degrading Anaerobic Consortia Revealed by Metagenomics.</title>
        <authorList>
            <person name="Peng X."/>
        </authorList>
    </citation>
    <scope>NUCLEOTIDE SEQUENCE</scope>
    <source>
        <strain evidence="14">SIG311</strain>
    </source>
</reference>
<dbReference type="SUPFAM" id="SSF52540">
    <property type="entry name" value="P-loop containing nucleoside triphosphate hydrolases"/>
    <property type="match status" value="1"/>
</dbReference>
<feature type="non-terminal residue" evidence="14">
    <location>
        <position position="476"/>
    </location>
</feature>
<keyword evidence="5 11" id="KW-0067">ATP-binding</keyword>
<dbReference type="GO" id="GO:0033202">
    <property type="term" value="C:DNA helicase complex"/>
    <property type="evidence" value="ECO:0007669"/>
    <property type="project" value="TreeGrafter"/>
</dbReference>
<dbReference type="PROSITE" id="PS51217">
    <property type="entry name" value="UVRD_HELICASE_CTER"/>
    <property type="match status" value="1"/>
</dbReference>
<evidence type="ECO:0000256" key="8">
    <source>
        <dbReference type="ARBA" id="ARBA00034617"/>
    </source>
</evidence>
<proteinExistence type="inferred from homology"/>
<dbReference type="CDD" id="cd17932">
    <property type="entry name" value="DEXQc_UvrD"/>
    <property type="match status" value="1"/>
</dbReference>
<evidence type="ECO:0000256" key="3">
    <source>
        <dbReference type="ARBA" id="ARBA00022801"/>
    </source>
</evidence>
<dbReference type="PANTHER" id="PTHR11070">
    <property type="entry name" value="UVRD / RECB / PCRA DNA HELICASE FAMILY MEMBER"/>
    <property type="match status" value="1"/>
</dbReference>
<evidence type="ECO:0000256" key="9">
    <source>
        <dbReference type="ARBA" id="ARBA00034808"/>
    </source>
</evidence>
<accession>A0A927YS45</accession>
<dbReference type="InterPro" id="IPR000212">
    <property type="entry name" value="DNA_helicase_UvrD/REP"/>
</dbReference>
<dbReference type="PROSITE" id="PS51198">
    <property type="entry name" value="UVRD_HELICASE_ATP_BIND"/>
    <property type="match status" value="1"/>
</dbReference>
<dbReference type="GO" id="GO:0003677">
    <property type="term" value="F:DNA binding"/>
    <property type="evidence" value="ECO:0007669"/>
    <property type="project" value="UniProtKB-KW"/>
</dbReference>
<evidence type="ECO:0000313" key="14">
    <source>
        <dbReference type="EMBL" id="MBE5921031.1"/>
    </source>
</evidence>
<keyword evidence="6" id="KW-0238">DNA-binding</keyword>
<keyword evidence="7" id="KW-0413">Isomerase</keyword>
<dbReference type="Gene3D" id="3.40.50.300">
    <property type="entry name" value="P-loop containing nucleotide triphosphate hydrolases"/>
    <property type="match status" value="2"/>
</dbReference>
<dbReference type="GO" id="GO:0016787">
    <property type="term" value="F:hydrolase activity"/>
    <property type="evidence" value="ECO:0007669"/>
    <property type="project" value="UniProtKB-UniRule"/>
</dbReference>
<dbReference type="GO" id="GO:0000725">
    <property type="term" value="P:recombinational repair"/>
    <property type="evidence" value="ECO:0007669"/>
    <property type="project" value="TreeGrafter"/>
</dbReference>
<sequence length="476" mass="54684">MTELEFLDRYIKQLNEQQLEAVQTVEGPVLLLAVPGSGKTTVLVNRLGYMIYCKGIAPENILTLTYTVAATKDMAARFTHIFGEELSGRLEFRTINGICAKIIAYYGRMIGKTSFELCSDDKYTGQLLTNIYLNVEKDYPTESDIKNLRTLITYCKNMYLSPDEIKKLGKDNDIDLYRIYELYNAKLKEQSMMDYDDQMIYAYKILKGSQVTLKHFQDIYRYICVDEAQDTSKIQHMIISLLAGRDGNLFMVGDEDQSIYGFRAAYPDALLNFEKEHPGAKVLVMDKNYRSNARIVEAADIFIQHNKERHAKHICATKSAESEINFVSIARENQYSYLMKVAENPATRTAVLYRDNESVLPLVDLLERNNVPYNIKSADLTFFSNRVVLDIVNMLRFAFVPMDEELFMKIYFKFQAYIKKTDAIAMCQLAETNHSGILDAAELVDMNPHVLGNCRSLRTHFKNMANENPYKAINRI</sequence>
<feature type="domain" description="UvrD-like helicase C-terminal" evidence="13">
    <location>
        <begin position="293"/>
        <end position="476"/>
    </location>
</feature>
<organism evidence="14 15">
    <name type="scientific">Pseudobutyrivibrio ruminis</name>
    <dbReference type="NCBI Taxonomy" id="46206"/>
    <lineage>
        <taxon>Bacteria</taxon>
        <taxon>Bacillati</taxon>
        <taxon>Bacillota</taxon>
        <taxon>Clostridia</taxon>
        <taxon>Lachnospirales</taxon>
        <taxon>Lachnospiraceae</taxon>
        <taxon>Pseudobutyrivibrio</taxon>
    </lineage>
</organism>
<name>A0A927YS45_9FIRM</name>
<gene>
    <name evidence="14" type="ORF">E7272_14535</name>
</gene>
<dbReference type="Pfam" id="PF00580">
    <property type="entry name" value="UvrD-helicase"/>
    <property type="match status" value="1"/>
</dbReference>
<evidence type="ECO:0000256" key="1">
    <source>
        <dbReference type="ARBA" id="ARBA00009922"/>
    </source>
</evidence>
<dbReference type="GO" id="GO:0005524">
    <property type="term" value="F:ATP binding"/>
    <property type="evidence" value="ECO:0007669"/>
    <property type="project" value="UniProtKB-UniRule"/>
</dbReference>
<evidence type="ECO:0000256" key="7">
    <source>
        <dbReference type="ARBA" id="ARBA00023235"/>
    </source>
</evidence>
<dbReference type="InterPro" id="IPR014017">
    <property type="entry name" value="DNA_helicase_UvrD-like_C"/>
</dbReference>
<comment type="catalytic activity">
    <reaction evidence="8">
        <text>Couples ATP hydrolysis with the unwinding of duplex DNA by translocating in the 3'-5' direction.</text>
        <dbReference type="EC" id="5.6.2.4"/>
    </reaction>
</comment>
<dbReference type="InterPro" id="IPR013986">
    <property type="entry name" value="DExx_box_DNA_helicase_dom_sf"/>
</dbReference>
<comment type="similarity">
    <text evidence="1">Belongs to the helicase family. UvrD subfamily.</text>
</comment>
<evidence type="ECO:0000256" key="6">
    <source>
        <dbReference type="ARBA" id="ARBA00023125"/>
    </source>
</evidence>
<evidence type="ECO:0000256" key="4">
    <source>
        <dbReference type="ARBA" id="ARBA00022806"/>
    </source>
</evidence>
<dbReference type="GO" id="GO:0043138">
    <property type="term" value="F:3'-5' DNA helicase activity"/>
    <property type="evidence" value="ECO:0007669"/>
    <property type="project" value="UniProtKB-EC"/>
</dbReference>
<dbReference type="PANTHER" id="PTHR11070:SF2">
    <property type="entry name" value="ATP-DEPENDENT DNA HELICASE SRS2"/>
    <property type="match status" value="1"/>
</dbReference>
<evidence type="ECO:0000256" key="2">
    <source>
        <dbReference type="ARBA" id="ARBA00022741"/>
    </source>
</evidence>